<sequence length="1114" mass="128490">MASAAVDHVIGLIVSTVQNEATLSVGINDELDEIRRELVSMKSFLHDAERKQVMSEVMKTWVADVRDIADQIEDLIDEYMYYVYRQQHFTKLHRIFRTPKTLLETRQIASKLQQINKTIKGMDERRQRYGIDRIEGSNDHYNFPLYQRDLALFMKEDDVVGFVDESRLLKTWLMDKEEHRTLISMVGMGGSGKTTLVAKTYNDETVKSYFECCAWITVSQTYTRDDLLRSLIKEFHQSRKEEVPNDLGTKDFKDLVGILIGYLEQKKYLVVLDDAWDINLWEAIKVSLPNNQFGSRIMLTTRKEDVGSYSSDVRSHILTIKPLKEKEAWYLFCMKAFSSCPGNSCPREHEPWALELVRKYDLLRSLIKEFHQSRKEEVPDDLGTKDFKDLVGILIGYLEQKKYLVVLDDVWDINLWEAIKVSLPNNQFGSRIMLTTRKEDVGSYSSDVRSYILTIKPLKEKEAWDLFCMKAFSSYPDKSCPRELEPLALELVRKCKGLPLAVAALGGLMSSKKSITEWSSVCDNLNWQLNNNQMLEVVKSILLLSFSDLPSPLKHCFLYCCLFPEDYEIRRKRLIKLWIAEGFVQQVDRTAPKEVAESYLMELIFRSMLQVVSPNEFARPKRCKMHDLLREIGLSISEKEKFGVVYDGKVEIGECESHQARRLSIQTTKGDLQSYGSMTQLRSLFVFVNGSVSFSDKLLSKFKLLRALDLENAAIDILPDVVGTLFNLRYLNLRGTPVAELPKSVGKLRNLEMLNIRNTNIKELPSEAVELQNLRLLKMCSDWIGDIHNFEFATGVKVPFEISKLRKLQAVAHIKAEGEIVRQLGNMTQLNKMGIVNLKEADEQNMCSSIQNLKLLNYLCLMVNNEAEFLRVKALKTPPPQLQKLLLLGKLERVPHWFCSLQNLTYFWLHWSRLREDPLPHIAALPKLGQLVLVNSFVKEYLHFCNGFAMLKMLSLVNFPQLTGINIEKGIMPHIHELVIDSCLALNAVPQGIEFLTNLQSLVLANCSSSLIGRVNDVESKDRSKVQHIPNIKCFEHRGKLPLNTNTYTQNSIQRKFILIFHNLQQNLFLLNKLLSHLPLQQNFYKISFRLTLFEGFRMGFFFSNKFSPLLKKE</sequence>
<dbReference type="Gene3D" id="3.80.10.10">
    <property type="entry name" value="Ribonuclease Inhibitor"/>
    <property type="match status" value="1"/>
</dbReference>
<dbReference type="InterPro" id="IPR042197">
    <property type="entry name" value="Apaf_helical"/>
</dbReference>
<dbReference type="PANTHER" id="PTHR23155:SF1205">
    <property type="entry name" value="DISEASE RESISTANCE PROTEIN RPM1"/>
    <property type="match status" value="1"/>
</dbReference>
<feature type="domain" description="Disease resistance N-terminal" evidence="5">
    <location>
        <begin position="5"/>
        <end position="91"/>
    </location>
</feature>
<keyword evidence="3" id="KW-0611">Plant defense</keyword>
<evidence type="ECO:0000256" key="3">
    <source>
        <dbReference type="ARBA" id="ARBA00022821"/>
    </source>
</evidence>
<keyword evidence="1" id="KW-0677">Repeat</keyword>
<name>A0ABQ9LH75_HEVBR</name>
<dbReference type="SUPFAM" id="SSF52540">
    <property type="entry name" value="P-loop containing nucleoside triphosphate hydrolases"/>
    <property type="match status" value="2"/>
</dbReference>
<dbReference type="InterPro" id="IPR027417">
    <property type="entry name" value="P-loop_NTPase"/>
</dbReference>
<dbReference type="Proteomes" id="UP001174677">
    <property type="component" value="Chromosome 12"/>
</dbReference>
<dbReference type="Pfam" id="PF23598">
    <property type="entry name" value="LRR_14"/>
    <property type="match status" value="1"/>
</dbReference>
<organism evidence="8 9">
    <name type="scientific">Hevea brasiliensis</name>
    <name type="common">Para rubber tree</name>
    <name type="synonym">Siphonia brasiliensis</name>
    <dbReference type="NCBI Taxonomy" id="3981"/>
    <lineage>
        <taxon>Eukaryota</taxon>
        <taxon>Viridiplantae</taxon>
        <taxon>Streptophyta</taxon>
        <taxon>Embryophyta</taxon>
        <taxon>Tracheophyta</taxon>
        <taxon>Spermatophyta</taxon>
        <taxon>Magnoliopsida</taxon>
        <taxon>eudicotyledons</taxon>
        <taxon>Gunneridae</taxon>
        <taxon>Pentapetalae</taxon>
        <taxon>rosids</taxon>
        <taxon>fabids</taxon>
        <taxon>Malpighiales</taxon>
        <taxon>Euphorbiaceae</taxon>
        <taxon>Crotonoideae</taxon>
        <taxon>Micrandreae</taxon>
        <taxon>Hevea</taxon>
    </lineage>
</organism>
<evidence type="ECO:0000313" key="9">
    <source>
        <dbReference type="Proteomes" id="UP001174677"/>
    </source>
</evidence>
<dbReference type="PRINTS" id="PR00364">
    <property type="entry name" value="DISEASERSIST"/>
</dbReference>
<keyword evidence="2" id="KW-0547">Nucleotide-binding</keyword>
<evidence type="ECO:0000259" key="4">
    <source>
        <dbReference type="Pfam" id="PF00931"/>
    </source>
</evidence>
<dbReference type="Gene3D" id="1.20.5.4130">
    <property type="match status" value="1"/>
</dbReference>
<evidence type="ECO:0000256" key="2">
    <source>
        <dbReference type="ARBA" id="ARBA00022741"/>
    </source>
</evidence>
<dbReference type="InterPro" id="IPR032675">
    <property type="entry name" value="LRR_dom_sf"/>
</dbReference>
<feature type="domain" description="NB-ARC" evidence="4">
    <location>
        <begin position="169"/>
        <end position="338"/>
    </location>
</feature>
<dbReference type="Pfam" id="PF18052">
    <property type="entry name" value="Rx_N"/>
    <property type="match status" value="1"/>
</dbReference>
<protein>
    <submittedName>
        <fullName evidence="8">Uncharacterized protein</fullName>
    </submittedName>
</protein>
<dbReference type="InterPro" id="IPR044974">
    <property type="entry name" value="Disease_R_plants"/>
</dbReference>
<feature type="domain" description="NB-ARC" evidence="4">
    <location>
        <begin position="359"/>
        <end position="473"/>
    </location>
</feature>
<keyword evidence="9" id="KW-1185">Reference proteome</keyword>
<dbReference type="InterPro" id="IPR055414">
    <property type="entry name" value="LRR_R13L4/SHOC2-like"/>
</dbReference>
<reference evidence="8 9" key="1">
    <citation type="journal article" date="2023" name="Plant Biotechnol. J.">
        <title>Chromosome-level wild Hevea brasiliensis genome provides new tools for genomic-assisted breeding and valuable loci to elevate rubber yield.</title>
        <authorList>
            <person name="Cheng H."/>
            <person name="Song X."/>
            <person name="Hu Y."/>
            <person name="Wu T."/>
            <person name="Yang Q."/>
            <person name="An Z."/>
            <person name="Feng S."/>
            <person name="Deng Z."/>
            <person name="Wu W."/>
            <person name="Zeng X."/>
            <person name="Tu M."/>
            <person name="Wang X."/>
            <person name="Huang H."/>
        </authorList>
    </citation>
    <scope>NUCLEOTIDE SEQUENCE [LARGE SCALE GENOMIC DNA]</scope>
    <source>
        <strain evidence="8">MT/VB/25A 57/8</strain>
    </source>
</reference>
<evidence type="ECO:0000259" key="6">
    <source>
        <dbReference type="Pfam" id="PF23559"/>
    </source>
</evidence>
<feature type="domain" description="Disease resistance protein winged helix" evidence="6">
    <location>
        <begin position="562"/>
        <end position="631"/>
    </location>
</feature>
<dbReference type="CDD" id="cd14798">
    <property type="entry name" value="RX-CC_like"/>
    <property type="match status" value="1"/>
</dbReference>
<dbReference type="EMBL" id="JARPOI010000012">
    <property type="protein sequence ID" value="KAJ9167291.1"/>
    <property type="molecule type" value="Genomic_DNA"/>
</dbReference>
<dbReference type="InterPro" id="IPR058922">
    <property type="entry name" value="WHD_DRP"/>
</dbReference>
<dbReference type="Pfam" id="PF23559">
    <property type="entry name" value="WHD_DRP"/>
    <property type="match status" value="1"/>
</dbReference>
<dbReference type="InterPro" id="IPR041118">
    <property type="entry name" value="Rx_N"/>
</dbReference>
<evidence type="ECO:0000259" key="7">
    <source>
        <dbReference type="Pfam" id="PF23598"/>
    </source>
</evidence>
<dbReference type="SUPFAM" id="SSF52058">
    <property type="entry name" value="L domain-like"/>
    <property type="match status" value="1"/>
</dbReference>
<dbReference type="Gene3D" id="3.40.50.300">
    <property type="entry name" value="P-loop containing nucleotide triphosphate hydrolases"/>
    <property type="match status" value="2"/>
</dbReference>
<comment type="caution">
    <text evidence="8">The sequence shown here is derived from an EMBL/GenBank/DDBJ whole genome shotgun (WGS) entry which is preliminary data.</text>
</comment>
<dbReference type="Pfam" id="PF00931">
    <property type="entry name" value="NB-ARC"/>
    <property type="match status" value="2"/>
</dbReference>
<dbReference type="PANTHER" id="PTHR23155">
    <property type="entry name" value="DISEASE RESISTANCE PROTEIN RP"/>
    <property type="match status" value="1"/>
</dbReference>
<feature type="domain" description="Disease resistance R13L4/SHOC-2-like LRR" evidence="7">
    <location>
        <begin position="680"/>
        <end position="1031"/>
    </location>
</feature>
<accession>A0ABQ9LH75</accession>
<evidence type="ECO:0000259" key="5">
    <source>
        <dbReference type="Pfam" id="PF18052"/>
    </source>
</evidence>
<evidence type="ECO:0000256" key="1">
    <source>
        <dbReference type="ARBA" id="ARBA00022737"/>
    </source>
</evidence>
<evidence type="ECO:0000313" key="8">
    <source>
        <dbReference type="EMBL" id="KAJ9167291.1"/>
    </source>
</evidence>
<gene>
    <name evidence="8" type="ORF">P3X46_021955</name>
</gene>
<dbReference type="Gene3D" id="1.10.8.430">
    <property type="entry name" value="Helical domain of apoptotic protease-activating factors"/>
    <property type="match status" value="1"/>
</dbReference>
<dbReference type="Gene3D" id="1.10.10.10">
    <property type="entry name" value="Winged helix-like DNA-binding domain superfamily/Winged helix DNA-binding domain"/>
    <property type="match status" value="1"/>
</dbReference>
<dbReference type="InterPro" id="IPR038005">
    <property type="entry name" value="RX-like_CC"/>
</dbReference>
<proteinExistence type="predicted"/>
<dbReference type="InterPro" id="IPR036388">
    <property type="entry name" value="WH-like_DNA-bd_sf"/>
</dbReference>
<dbReference type="InterPro" id="IPR002182">
    <property type="entry name" value="NB-ARC"/>
</dbReference>